<dbReference type="SUPFAM" id="SSF53807">
    <property type="entry name" value="Helical backbone' metal receptor"/>
    <property type="match status" value="1"/>
</dbReference>
<dbReference type="Proteomes" id="UP000323075">
    <property type="component" value="Unassembled WGS sequence"/>
</dbReference>
<gene>
    <name evidence="4" type="ORF">APQ99_01423</name>
    <name evidence="3" type="ORF">HBSAL_02200</name>
</gene>
<dbReference type="AlphaFoldDB" id="A0A4D6GR32"/>
<reference evidence="3" key="3">
    <citation type="journal article" name="MicrobiologyOpen">
        <title>Whole-genome comparison between the type strain of Halobacterium salinarum (DSM 3754(T)) and the laboratory strains R1 and NRC-1.</title>
        <authorList>
            <person name="Pfeiffer F."/>
            <person name="Losensky G."/>
            <person name="Marchfelder A."/>
            <person name="Habermann B."/>
            <person name="Dyall-Smith M."/>
        </authorList>
    </citation>
    <scope>NUCLEOTIDE SEQUENCE</scope>
    <source>
        <strain evidence="3">91-R6</strain>
    </source>
</reference>
<evidence type="ECO:0000259" key="2">
    <source>
        <dbReference type="PROSITE" id="PS50983"/>
    </source>
</evidence>
<dbReference type="EMBL" id="VRYN01000002">
    <property type="protein sequence ID" value="TYO76782.1"/>
    <property type="molecule type" value="Genomic_DNA"/>
</dbReference>
<feature type="domain" description="Fe/B12 periplasmic-binding" evidence="2">
    <location>
        <begin position="2"/>
        <end position="237"/>
    </location>
</feature>
<organism evidence="3 5">
    <name type="scientific">Halobacterium salinarum (strain ATCC 33171 / DSM 3754 / JCM 8978 / NBRC 102687 / NCIMB 764 / 91-R6)</name>
    <dbReference type="NCBI Taxonomy" id="2597657"/>
    <lineage>
        <taxon>Archaea</taxon>
        <taxon>Methanobacteriati</taxon>
        <taxon>Methanobacteriota</taxon>
        <taxon>Stenosarchaea group</taxon>
        <taxon>Halobacteria</taxon>
        <taxon>Halobacteriales</taxon>
        <taxon>Halobacteriaceae</taxon>
        <taxon>Halobacterium</taxon>
    </lineage>
</organism>
<dbReference type="Pfam" id="PF01497">
    <property type="entry name" value="Peripla_BP_2"/>
    <property type="match status" value="1"/>
</dbReference>
<dbReference type="GeneID" id="68693262"/>
<sequence>MRVVSLAPSATAVVTALGASDRLVGTTTHCDAPDTPAVGGWLTPDYDRVVDLDPDVVLTSDALQAEIRDALRSRGFDVHHTAPATLDDVLASFADIGDAVGRPDAGDALAADCRRRLAGVRDATPADGPTVYCEEWADPPMAAGNWVPDAVDAAGGHYPFVDAGARSREIDAAAVRVAAPDHVVVHICGAGRQTDADPVTRWDLDAAVHVVDDSLLNQPSPRLIDGIELLAGQLHAT</sequence>
<dbReference type="EMBL" id="CP038631">
    <property type="protein sequence ID" value="QCC44169.1"/>
    <property type="molecule type" value="Genomic_DNA"/>
</dbReference>
<dbReference type="InterPro" id="IPR002491">
    <property type="entry name" value="ABC_transptr_periplasmic_BD"/>
</dbReference>
<accession>A0A4D6GR32</accession>
<evidence type="ECO:0000313" key="3">
    <source>
        <dbReference type="EMBL" id="QCC44169.1"/>
    </source>
</evidence>
<evidence type="ECO:0000313" key="5">
    <source>
        <dbReference type="Proteomes" id="UP000296216"/>
    </source>
</evidence>
<dbReference type="PANTHER" id="PTHR42860">
    <property type="entry name" value="VITAMIN B12-BINDING PROTEIN"/>
    <property type="match status" value="1"/>
</dbReference>
<dbReference type="PROSITE" id="PS50983">
    <property type="entry name" value="FE_B12_PBP"/>
    <property type="match status" value="1"/>
</dbReference>
<reference evidence="3 5" key="1">
    <citation type="journal article" date="2019" name="Microbiol. Resour. Announc.">
        <title>The Genome Sequence of the Halobacterium salinarum Type Strain Is Closely Related to That of Laboratory Strains NRC-1 and R1.</title>
        <authorList>
            <person name="Pfeiffer F."/>
            <person name="Marchfelder A."/>
            <person name="Habermann B."/>
            <person name="Dyall-Smith M.L."/>
        </authorList>
    </citation>
    <scope>NUCLEOTIDE SEQUENCE [LARGE SCALE GENOMIC DNA]</scope>
    <source>
        <strain evidence="3">91-R6</strain>
        <strain evidence="5">ATCC 33171 / DSM 3754 / JCM 8978 / NBRC 102687 / NCIMB 764 / 91-R6</strain>
    </source>
</reference>
<evidence type="ECO:0000313" key="4">
    <source>
        <dbReference type="EMBL" id="TYO76782.1"/>
    </source>
</evidence>
<protein>
    <submittedName>
        <fullName evidence="3">ABC-type transport system periplasmic substrate-binding protein (Probable substrate iron/cobalamin)</fullName>
    </submittedName>
    <submittedName>
        <fullName evidence="4">Iron complex transport system substrate-binding protein</fullName>
    </submittedName>
</protein>
<dbReference type="InterPro" id="IPR051030">
    <property type="entry name" value="Vitamin_B12-ABC_binding"/>
</dbReference>
<dbReference type="Gene3D" id="3.40.50.1980">
    <property type="entry name" value="Nitrogenase molybdenum iron protein domain"/>
    <property type="match status" value="2"/>
</dbReference>
<name>A0A4D6GR32_HALS9</name>
<dbReference type="Proteomes" id="UP000296216">
    <property type="component" value="Chromosome"/>
</dbReference>
<reference evidence="4 6" key="2">
    <citation type="submission" date="2019-07" db="EMBL/GenBank/DDBJ databases">
        <title>Genomic Encyclopedia of Archaeal and Bacterial Type Strains, Phase II (KMG-II): from individual species to whole genera.</title>
        <authorList>
            <person name="Goeker M."/>
        </authorList>
    </citation>
    <scope>NUCLEOTIDE SEQUENCE [LARGE SCALE GENOMIC DNA]</scope>
    <source>
        <strain evidence="4 6">DSM 3754</strain>
    </source>
</reference>
<dbReference type="PANTHER" id="PTHR42860:SF1">
    <property type="entry name" value="VITAMIN B12-BINDING PROTEIN"/>
    <property type="match status" value="1"/>
</dbReference>
<evidence type="ECO:0000256" key="1">
    <source>
        <dbReference type="ARBA" id="ARBA00022729"/>
    </source>
</evidence>
<dbReference type="CDD" id="cd01144">
    <property type="entry name" value="BtuF"/>
    <property type="match status" value="1"/>
</dbReference>
<proteinExistence type="predicted"/>
<dbReference type="RefSeq" id="WP_010902189.1">
    <property type="nucleotide sequence ID" value="NZ_VRYN01000002.1"/>
</dbReference>
<keyword evidence="1" id="KW-0732">Signal</keyword>
<evidence type="ECO:0000313" key="6">
    <source>
        <dbReference type="Proteomes" id="UP000323075"/>
    </source>
</evidence>
<dbReference type="NCBIfam" id="NF038402">
    <property type="entry name" value="TroA_like"/>
    <property type="match status" value="1"/>
</dbReference>
<dbReference type="InterPro" id="IPR054828">
    <property type="entry name" value="Vit_B12_bind_prot"/>
</dbReference>